<protein>
    <submittedName>
        <fullName evidence="1">Uncharacterized protein</fullName>
    </submittedName>
</protein>
<comment type="caution">
    <text evidence="1">The sequence shown here is derived from an EMBL/GenBank/DDBJ whole genome shotgun (WGS) entry which is preliminary data.</text>
</comment>
<dbReference type="EMBL" id="JACHBX010000001">
    <property type="protein sequence ID" value="MBB6132280.1"/>
    <property type="molecule type" value="Genomic_DNA"/>
</dbReference>
<proteinExistence type="predicted"/>
<reference evidence="1 2" key="1">
    <citation type="submission" date="2020-08" db="EMBL/GenBank/DDBJ databases">
        <title>The Agave Microbiome: Exploring the role of microbial communities in plant adaptations to desert environments.</title>
        <authorList>
            <person name="Partida-Martinez L.P."/>
        </authorList>
    </citation>
    <scope>NUCLEOTIDE SEQUENCE [LARGE SCALE GENOMIC DNA]</scope>
    <source>
        <strain evidence="1 2">AT3.2</strain>
    </source>
</reference>
<dbReference type="AlphaFoldDB" id="A0A7W9U7A2"/>
<organism evidence="1 2">
    <name type="scientific">Massilia aurea</name>
    <dbReference type="NCBI Taxonomy" id="373040"/>
    <lineage>
        <taxon>Bacteria</taxon>
        <taxon>Pseudomonadati</taxon>
        <taxon>Pseudomonadota</taxon>
        <taxon>Betaproteobacteria</taxon>
        <taxon>Burkholderiales</taxon>
        <taxon>Oxalobacteraceae</taxon>
        <taxon>Telluria group</taxon>
        <taxon>Massilia</taxon>
    </lineage>
</organism>
<sequence>MTALGRLPPFVTVPDFPPWPTCYAVVSDHLWPQTVIPNIHLEELERALMSNQTLIARIESGLNSMRAREISAAAFAKIVRNNGRALEAMPYDLIRKIEDLAQDLEIAEWYEKDGFLPDTESVLLRTQAWLASLPRDV</sequence>
<dbReference type="Proteomes" id="UP000540787">
    <property type="component" value="Unassembled WGS sequence"/>
</dbReference>
<evidence type="ECO:0000313" key="2">
    <source>
        <dbReference type="Proteomes" id="UP000540787"/>
    </source>
</evidence>
<accession>A0A7W9U7A2</accession>
<gene>
    <name evidence="1" type="ORF">HD842_000391</name>
</gene>
<keyword evidence="2" id="KW-1185">Reference proteome</keyword>
<dbReference type="RefSeq" id="WP_183550258.1">
    <property type="nucleotide sequence ID" value="NZ_JACHBX010000001.1"/>
</dbReference>
<name>A0A7W9U7A2_9BURK</name>
<evidence type="ECO:0000313" key="1">
    <source>
        <dbReference type="EMBL" id="MBB6132280.1"/>
    </source>
</evidence>